<dbReference type="InterPro" id="IPR006195">
    <property type="entry name" value="aa-tRNA-synth_II"/>
</dbReference>
<dbReference type="PROSITE" id="PS50862">
    <property type="entry name" value="AA_TRNA_LIGASE_II"/>
    <property type="match status" value="1"/>
</dbReference>
<sequence>MTEFLKAPKGTFDVLPPDGQELLRVRSVLGEHIQAAGYSYIETPTFEDTSLFVRGVGQSTDVVSKEMYSFTTKGDDDLTLRPEGTASVMRAVLEHGIHKGALPAKLWYSGSFYRYERPQAGRFRHFSQVGAEAIGSNDPVLDAELIVVAMDSFKALGLKRVNLLLNSLGDSSDRPAYRQALVKFLSGLDLDEATRERAAINPLRVLDDKREAVRAQLVDAPVMTDFLSDHNRAHFDKVQALLTSAGIEWTKAPHLVRGLDYYTRTAFEFVHDGLGAQSAVGGGGRYDGLSGSLGGPDLPSVGWAIGVDRTLLAMRAEEVLAQQSAVPVVDVFAVPIGQAASDLAFDIVTALRRAGISADLAVDGRGLKGAMKSADRTGAKIAIVMGERDLEQGVVQLKTMETGEQVSVPIADAVSGVISALKSAPGRKSL</sequence>
<dbReference type="GO" id="GO:0004821">
    <property type="term" value="F:histidine-tRNA ligase activity"/>
    <property type="evidence" value="ECO:0007669"/>
    <property type="project" value="UniProtKB-EC"/>
</dbReference>
<dbReference type="Gene3D" id="3.30.930.10">
    <property type="entry name" value="Bira Bifunctional Protein, Domain 2"/>
    <property type="match status" value="1"/>
</dbReference>
<keyword evidence="5" id="KW-0067">ATP-binding</keyword>
<dbReference type="InterPro" id="IPR041715">
    <property type="entry name" value="HisRS-like_core"/>
</dbReference>
<accession>A0A6J7E805</accession>
<dbReference type="Pfam" id="PF03129">
    <property type="entry name" value="HGTP_anticodon"/>
    <property type="match status" value="1"/>
</dbReference>
<dbReference type="SUPFAM" id="SSF55681">
    <property type="entry name" value="Class II aaRS and biotin synthetases"/>
    <property type="match status" value="1"/>
</dbReference>
<dbReference type="GO" id="GO:0006427">
    <property type="term" value="P:histidyl-tRNA aminoacylation"/>
    <property type="evidence" value="ECO:0007669"/>
    <property type="project" value="InterPro"/>
</dbReference>
<keyword evidence="3" id="KW-0436">Ligase</keyword>
<dbReference type="InterPro" id="IPR036621">
    <property type="entry name" value="Anticodon-bd_dom_sf"/>
</dbReference>
<comment type="similarity">
    <text evidence="1">Belongs to the class-II aminoacyl-tRNA synthetase family.</text>
</comment>
<organism evidence="11">
    <name type="scientific">freshwater metagenome</name>
    <dbReference type="NCBI Taxonomy" id="449393"/>
    <lineage>
        <taxon>unclassified sequences</taxon>
        <taxon>metagenomes</taxon>
        <taxon>ecological metagenomes</taxon>
    </lineage>
</organism>
<feature type="domain" description="Aminoacyl-transfer RNA synthetases class-II family profile" evidence="10">
    <location>
        <begin position="24"/>
        <end position="327"/>
    </location>
</feature>
<dbReference type="AlphaFoldDB" id="A0A6J7E805"/>
<dbReference type="InterPro" id="IPR004154">
    <property type="entry name" value="Anticodon-bd"/>
</dbReference>
<dbReference type="Gene3D" id="3.40.50.800">
    <property type="entry name" value="Anticodon-binding domain"/>
    <property type="match status" value="1"/>
</dbReference>
<dbReference type="InterPro" id="IPR033656">
    <property type="entry name" value="HisRS_anticodon"/>
</dbReference>
<evidence type="ECO:0000256" key="8">
    <source>
        <dbReference type="ARBA" id="ARBA00030619"/>
    </source>
</evidence>
<name>A0A6J7E805_9ZZZZ</name>
<keyword evidence="4" id="KW-0547">Nucleotide-binding</keyword>
<dbReference type="SUPFAM" id="SSF52954">
    <property type="entry name" value="Class II aaRS ABD-related"/>
    <property type="match status" value="1"/>
</dbReference>
<dbReference type="GO" id="GO:0005737">
    <property type="term" value="C:cytoplasm"/>
    <property type="evidence" value="ECO:0007669"/>
    <property type="project" value="InterPro"/>
</dbReference>
<evidence type="ECO:0000256" key="5">
    <source>
        <dbReference type="ARBA" id="ARBA00022840"/>
    </source>
</evidence>
<dbReference type="InterPro" id="IPR004516">
    <property type="entry name" value="HisRS/HisZ"/>
</dbReference>
<dbReference type="PANTHER" id="PTHR43707">
    <property type="entry name" value="HISTIDYL-TRNA SYNTHETASE"/>
    <property type="match status" value="1"/>
</dbReference>
<evidence type="ECO:0000256" key="3">
    <source>
        <dbReference type="ARBA" id="ARBA00022598"/>
    </source>
</evidence>
<evidence type="ECO:0000256" key="2">
    <source>
        <dbReference type="ARBA" id="ARBA00012815"/>
    </source>
</evidence>
<dbReference type="InterPro" id="IPR015807">
    <property type="entry name" value="His-tRNA-ligase"/>
</dbReference>
<dbReference type="NCBIfam" id="TIGR00442">
    <property type="entry name" value="hisS"/>
    <property type="match status" value="1"/>
</dbReference>
<keyword evidence="7" id="KW-0030">Aminoacyl-tRNA synthetase</keyword>
<dbReference type="PIRSF" id="PIRSF001549">
    <property type="entry name" value="His-tRNA_synth"/>
    <property type="match status" value="1"/>
</dbReference>
<dbReference type="HAMAP" id="MF_00127">
    <property type="entry name" value="His_tRNA_synth"/>
    <property type="match status" value="1"/>
</dbReference>
<evidence type="ECO:0000313" key="11">
    <source>
        <dbReference type="EMBL" id="CAB4878701.1"/>
    </source>
</evidence>
<dbReference type="PANTHER" id="PTHR43707:SF1">
    <property type="entry name" value="HISTIDINE--TRNA LIGASE, MITOCHONDRIAL-RELATED"/>
    <property type="match status" value="1"/>
</dbReference>
<evidence type="ECO:0000256" key="6">
    <source>
        <dbReference type="ARBA" id="ARBA00022917"/>
    </source>
</evidence>
<dbReference type="CDD" id="cd00859">
    <property type="entry name" value="HisRS_anticodon"/>
    <property type="match status" value="1"/>
</dbReference>
<keyword evidence="6" id="KW-0648">Protein biosynthesis</keyword>
<evidence type="ECO:0000256" key="1">
    <source>
        <dbReference type="ARBA" id="ARBA00008226"/>
    </source>
</evidence>
<dbReference type="InterPro" id="IPR045864">
    <property type="entry name" value="aa-tRNA-synth_II/BPL/LPL"/>
</dbReference>
<reference evidence="11" key="1">
    <citation type="submission" date="2020-05" db="EMBL/GenBank/DDBJ databases">
        <authorList>
            <person name="Chiriac C."/>
            <person name="Salcher M."/>
            <person name="Ghai R."/>
            <person name="Kavagutti S V."/>
        </authorList>
    </citation>
    <scope>NUCLEOTIDE SEQUENCE</scope>
</reference>
<evidence type="ECO:0000256" key="4">
    <source>
        <dbReference type="ARBA" id="ARBA00022741"/>
    </source>
</evidence>
<dbReference type="Pfam" id="PF13393">
    <property type="entry name" value="tRNA-synt_His"/>
    <property type="match status" value="1"/>
</dbReference>
<dbReference type="EC" id="6.1.1.21" evidence="2"/>
<comment type="catalytic activity">
    <reaction evidence="9">
        <text>tRNA(His) + L-histidine + ATP = L-histidyl-tRNA(His) + AMP + diphosphate + H(+)</text>
        <dbReference type="Rhea" id="RHEA:17313"/>
        <dbReference type="Rhea" id="RHEA-COMP:9665"/>
        <dbReference type="Rhea" id="RHEA-COMP:9689"/>
        <dbReference type="ChEBI" id="CHEBI:15378"/>
        <dbReference type="ChEBI" id="CHEBI:30616"/>
        <dbReference type="ChEBI" id="CHEBI:33019"/>
        <dbReference type="ChEBI" id="CHEBI:57595"/>
        <dbReference type="ChEBI" id="CHEBI:78442"/>
        <dbReference type="ChEBI" id="CHEBI:78527"/>
        <dbReference type="ChEBI" id="CHEBI:456215"/>
        <dbReference type="EC" id="6.1.1.21"/>
    </reaction>
</comment>
<protein>
    <recommendedName>
        <fullName evidence="2">histidine--tRNA ligase</fullName>
        <ecNumber evidence="2">6.1.1.21</ecNumber>
    </recommendedName>
    <alternativeName>
        <fullName evidence="8">Histidyl-tRNA synthetase</fullName>
    </alternativeName>
</protein>
<proteinExistence type="inferred from homology"/>
<evidence type="ECO:0000256" key="7">
    <source>
        <dbReference type="ARBA" id="ARBA00023146"/>
    </source>
</evidence>
<evidence type="ECO:0000256" key="9">
    <source>
        <dbReference type="ARBA" id="ARBA00047639"/>
    </source>
</evidence>
<gene>
    <name evidence="11" type="ORF">UFOPK3401_01243</name>
</gene>
<evidence type="ECO:0000259" key="10">
    <source>
        <dbReference type="PROSITE" id="PS50862"/>
    </source>
</evidence>
<dbReference type="CDD" id="cd00773">
    <property type="entry name" value="HisRS-like_core"/>
    <property type="match status" value="1"/>
</dbReference>
<dbReference type="GO" id="GO:0005524">
    <property type="term" value="F:ATP binding"/>
    <property type="evidence" value="ECO:0007669"/>
    <property type="project" value="UniProtKB-KW"/>
</dbReference>
<dbReference type="EMBL" id="CAFBLM010000066">
    <property type="protein sequence ID" value="CAB4878701.1"/>
    <property type="molecule type" value="Genomic_DNA"/>
</dbReference>